<keyword evidence="6" id="KW-0723">Serine/threonine-protein kinase</keyword>
<reference evidence="9 10" key="1">
    <citation type="submission" date="2019-04" db="EMBL/GenBank/DDBJ databases">
        <title>An improved genome assembly and genetic linkage map for asparagus bean, Vigna unguiculata ssp. sesquipedialis.</title>
        <authorList>
            <person name="Xia Q."/>
            <person name="Zhang R."/>
            <person name="Dong Y."/>
        </authorList>
    </citation>
    <scope>NUCLEOTIDE SEQUENCE [LARGE SCALE GENOMIC DNA]</scope>
    <source>
        <tissue evidence="9">Leaf</tissue>
    </source>
</reference>
<dbReference type="PANTHER" id="PTHR44329">
    <property type="entry name" value="SERINE/THREONINE-PROTEIN KINASE TNNI3K-RELATED"/>
    <property type="match status" value="1"/>
</dbReference>
<organism evidence="9 10">
    <name type="scientific">Vigna unguiculata</name>
    <name type="common">Cowpea</name>
    <dbReference type="NCBI Taxonomy" id="3917"/>
    <lineage>
        <taxon>Eukaryota</taxon>
        <taxon>Viridiplantae</taxon>
        <taxon>Streptophyta</taxon>
        <taxon>Embryophyta</taxon>
        <taxon>Tracheophyta</taxon>
        <taxon>Spermatophyta</taxon>
        <taxon>Magnoliopsida</taxon>
        <taxon>eudicotyledons</taxon>
        <taxon>Gunneridae</taxon>
        <taxon>Pentapetalae</taxon>
        <taxon>rosids</taxon>
        <taxon>fabids</taxon>
        <taxon>Fabales</taxon>
        <taxon>Fabaceae</taxon>
        <taxon>Papilionoideae</taxon>
        <taxon>50 kb inversion clade</taxon>
        <taxon>NPAAA clade</taxon>
        <taxon>indigoferoid/millettioid clade</taxon>
        <taxon>Phaseoleae</taxon>
        <taxon>Vigna</taxon>
    </lineage>
</organism>
<evidence type="ECO:0000313" key="10">
    <source>
        <dbReference type="Proteomes" id="UP000501690"/>
    </source>
</evidence>
<comment type="similarity">
    <text evidence="6">Belongs to the protein kinase superfamily.</text>
</comment>
<dbReference type="AlphaFoldDB" id="A0A4D6MDY5"/>
<dbReference type="InterPro" id="IPR051681">
    <property type="entry name" value="Ser/Thr_Kinases-Pseudokinases"/>
</dbReference>
<keyword evidence="2 5" id="KW-0547">Nucleotide-binding</keyword>
<sequence length="449" mass="51103">MSFKNSPKVQHKGHSPYLSPQSSNPNPSCRAKSQRHVDPPSPLLVGCCRGFTNGKTIGSSASTSPQHPDQLQYQTLKQKVKDLEKQVMKQKEVGVMYKRRMERTQDYLRYCLQTAQENGMLDIILSCNGEFQPSPLSLHSITSPQAHAHHPNLAPIIHQAKTNGWYIHPNEIELEEKIGEGSTAEIHRGTWRGFEVAVKCISQEFFRTNENGVVYFSQELETLSRQRHRFVLQLMGACIQPPQHAWVVTEYLSTTLKEWLHGPGNRRRERMVPLPPLQERVGRALEIAQAMQYLHEQKPKLVHRDLKPSNIFLDDALHVRVADFGHARFLGDEEMALTGETGTYVYMAPEVIRCEPYNESCDVYSFGIILNELLTGNYPYVETEYGPTKIAMEVVEGKLRPKLPCDDDVDEVGELIDLICLCWHQNPTTRPSFATITLSLKTYVNNNLI</sequence>
<dbReference type="CDD" id="cd13999">
    <property type="entry name" value="STKc_MAP3K-like"/>
    <property type="match status" value="1"/>
</dbReference>
<keyword evidence="4 5" id="KW-0067">ATP-binding</keyword>
<evidence type="ECO:0000256" key="5">
    <source>
        <dbReference type="PROSITE-ProRule" id="PRU10141"/>
    </source>
</evidence>
<evidence type="ECO:0000259" key="8">
    <source>
        <dbReference type="PROSITE" id="PS50011"/>
    </source>
</evidence>
<dbReference type="InterPro" id="IPR000719">
    <property type="entry name" value="Prot_kinase_dom"/>
</dbReference>
<dbReference type="SMART" id="SM00220">
    <property type="entry name" value="S_TKc"/>
    <property type="match status" value="1"/>
</dbReference>
<dbReference type="GO" id="GO:0005524">
    <property type="term" value="F:ATP binding"/>
    <property type="evidence" value="ECO:0007669"/>
    <property type="project" value="UniProtKB-UniRule"/>
</dbReference>
<gene>
    <name evidence="9" type="ORF">DEO72_LG7g458</name>
</gene>
<evidence type="ECO:0000256" key="6">
    <source>
        <dbReference type="RuleBase" id="RU000304"/>
    </source>
</evidence>
<dbReference type="SUPFAM" id="SSF56112">
    <property type="entry name" value="Protein kinase-like (PK-like)"/>
    <property type="match status" value="1"/>
</dbReference>
<keyword evidence="10" id="KW-1185">Reference proteome</keyword>
<dbReference type="PROSITE" id="PS00108">
    <property type="entry name" value="PROTEIN_KINASE_ST"/>
    <property type="match status" value="1"/>
</dbReference>
<evidence type="ECO:0000256" key="4">
    <source>
        <dbReference type="ARBA" id="ARBA00022840"/>
    </source>
</evidence>
<keyword evidence="1" id="KW-0808">Transferase</keyword>
<feature type="binding site" evidence="5">
    <location>
        <position position="199"/>
    </location>
    <ligand>
        <name>ATP</name>
        <dbReference type="ChEBI" id="CHEBI:30616"/>
    </ligand>
</feature>
<dbReference type="PROSITE" id="PS00107">
    <property type="entry name" value="PROTEIN_KINASE_ATP"/>
    <property type="match status" value="1"/>
</dbReference>
<evidence type="ECO:0000256" key="1">
    <source>
        <dbReference type="ARBA" id="ARBA00022679"/>
    </source>
</evidence>
<keyword evidence="3 9" id="KW-0418">Kinase</keyword>
<dbReference type="Proteomes" id="UP000501690">
    <property type="component" value="Linkage Group LG7"/>
</dbReference>
<dbReference type="GO" id="GO:0004674">
    <property type="term" value="F:protein serine/threonine kinase activity"/>
    <property type="evidence" value="ECO:0007669"/>
    <property type="project" value="UniProtKB-KW"/>
</dbReference>
<dbReference type="PROSITE" id="PS50011">
    <property type="entry name" value="PROTEIN_KINASE_DOM"/>
    <property type="match status" value="1"/>
</dbReference>
<accession>A0A4D6MDY5</accession>
<feature type="compositionally biased region" description="Polar residues" evidence="7">
    <location>
        <begin position="18"/>
        <end position="27"/>
    </location>
</feature>
<feature type="region of interest" description="Disordered" evidence="7">
    <location>
        <begin position="1"/>
        <end position="40"/>
    </location>
</feature>
<protein>
    <submittedName>
        <fullName evidence="9">Protein kinase</fullName>
    </submittedName>
</protein>
<dbReference type="InterPro" id="IPR008271">
    <property type="entry name" value="Ser/Thr_kinase_AS"/>
</dbReference>
<proteinExistence type="inferred from homology"/>
<evidence type="ECO:0000256" key="2">
    <source>
        <dbReference type="ARBA" id="ARBA00022741"/>
    </source>
</evidence>
<dbReference type="PANTHER" id="PTHR44329:SF11">
    <property type="entry name" value="OS09G0443600 PROTEIN"/>
    <property type="match status" value="1"/>
</dbReference>
<evidence type="ECO:0000256" key="3">
    <source>
        <dbReference type="ARBA" id="ARBA00022777"/>
    </source>
</evidence>
<evidence type="ECO:0000313" key="9">
    <source>
        <dbReference type="EMBL" id="QCD99177.1"/>
    </source>
</evidence>
<feature type="domain" description="Protein kinase" evidence="8">
    <location>
        <begin position="172"/>
        <end position="444"/>
    </location>
</feature>
<dbReference type="EMBL" id="CP039351">
    <property type="protein sequence ID" value="QCD99177.1"/>
    <property type="molecule type" value="Genomic_DNA"/>
</dbReference>
<dbReference type="Gene3D" id="1.10.510.10">
    <property type="entry name" value="Transferase(Phosphotransferase) domain 1"/>
    <property type="match status" value="1"/>
</dbReference>
<dbReference type="Pfam" id="PF00069">
    <property type="entry name" value="Pkinase"/>
    <property type="match status" value="1"/>
</dbReference>
<dbReference type="Gene3D" id="3.30.200.20">
    <property type="entry name" value="Phosphorylase Kinase, domain 1"/>
    <property type="match status" value="1"/>
</dbReference>
<name>A0A4D6MDY5_VIGUN</name>
<evidence type="ECO:0000256" key="7">
    <source>
        <dbReference type="SAM" id="MobiDB-lite"/>
    </source>
</evidence>
<dbReference type="InterPro" id="IPR011009">
    <property type="entry name" value="Kinase-like_dom_sf"/>
</dbReference>
<dbReference type="InterPro" id="IPR017441">
    <property type="entry name" value="Protein_kinase_ATP_BS"/>
</dbReference>